<evidence type="ECO:0000256" key="2">
    <source>
        <dbReference type="ARBA" id="ARBA00023125"/>
    </source>
</evidence>
<gene>
    <name evidence="6" type="ORF">GCM10007392_40510</name>
</gene>
<comment type="caution">
    <text evidence="6">The sequence shown here is derived from an EMBL/GenBank/DDBJ whole genome shotgun (WGS) entry which is preliminary data.</text>
</comment>
<dbReference type="PROSITE" id="PS50977">
    <property type="entry name" value="HTH_TETR_2"/>
    <property type="match status" value="1"/>
</dbReference>
<evidence type="ECO:0000256" key="4">
    <source>
        <dbReference type="PROSITE-ProRule" id="PRU00335"/>
    </source>
</evidence>
<sequence>MTRNAKQRKTRDDLLSAAGTLLREVGYGGLSTRKVAETAGVPLSQIHYHFGSMQGLLLALLEVENDRLLDRQTAMYESDRPLSEKWVMACRYLHDDLESGYVRVLHEMMYAALSDVEIRHRIQQQLDGWKDLLTSVAQQAIDRYGPIGPFTAGELGILVGQSFLGLETLLLLDAVKASEDGYNAICKIGGLIAEMERRAGDG</sequence>
<dbReference type="InterPro" id="IPR009057">
    <property type="entry name" value="Homeodomain-like_sf"/>
</dbReference>
<dbReference type="AlphaFoldDB" id="A0A918KM10"/>
<dbReference type="GO" id="GO:0000976">
    <property type="term" value="F:transcription cis-regulatory region binding"/>
    <property type="evidence" value="ECO:0007669"/>
    <property type="project" value="TreeGrafter"/>
</dbReference>
<dbReference type="Gene3D" id="1.10.357.10">
    <property type="entry name" value="Tetracycline Repressor, domain 2"/>
    <property type="match status" value="1"/>
</dbReference>
<accession>A0A918KM10</accession>
<keyword evidence="1" id="KW-0805">Transcription regulation</keyword>
<dbReference type="PANTHER" id="PTHR30055">
    <property type="entry name" value="HTH-TYPE TRANSCRIPTIONAL REGULATOR RUTR"/>
    <property type="match status" value="1"/>
</dbReference>
<dbReference type="GO" id="GO:0003700">
    <property type="term" value="F:DNA-binding transcription factor activity"/>
    <property type="evidence" value="ECO:0007669"/>
    <property type="project" value="TreeGrafter"/>
</dbReference>
<dbReference type="EMBL" id="BMXR01000012">
    <property type="protein sequence ID" value="GGX68772.1"/>
    <property type="molecule type" value="Genomic_DNA"/>
</dbReference>
<feature type="domain" description="HTH tetR-type" evidence="5">
    <location>
        <begin position="8"/>
        <end position="68"/>
    </location>
</feature>
<evidence type="ECO:0000313" key="6">
    <source>
        <dbReference type="EMBL" id="GGX68772.1"/>
    </source>
</evidence>
<feature type="DNA-binding region" description="H-T-H motif" evidence="4">
    <location>
        <begin position="31"/>
        <end position="50"/>
    </location>
</feature>
<name>A0A918KM10_9GAMM</name>
<protein>
    <recommendedName>
        <fullName evidence="5">HTH tetR-type domain-containing protein</fullName>
    </recommendedName>
</protein>
<dbReference type="PANTHER" id="PTHR30055:SF234">
    <property type="entry name" value="HTH-TYPE TRANSCRIPTIONAL REGULATOR BETI"/>
    <property type="match status" value="1"/>
</dbReference>
<keyword evidence="3" id="KW-0804">Transcription</keyword>
<evidence type="ECO:0000256" key="3">
    <source>
        <dbReference type="ARBA" id="ARBA00023163"/>
    </source>
</evidence>
<dbReference type="InterPro" id="IPR050109">
    <property type="entry name" value="HTH-type_TetR-like_transc_reg"/>
</dbReference>
<organism evidence="6 7">
    <name type="scientific">Saccharospirillum salsuginis</name>
    <dbReference type="NCBI Taxonomy" id="418750"/>
    <lineage>
        <taxon>Bacteria</taxon>
        <taxon>Pseudomonadati</taxon>
        <taxon>Pseudomonadota</taxon>
        <taxon>Gammaproteobacteria</taxon>
        <taxon>Oceanospirillales</taxon>
        <taxon>Saccharospirillaceae</taxon>
        <taxon>Saccharospirillum</taxon>
    </lineage>
</organism>
<dbReference type="InterPro" id="IPR001647">
    <property type="entry name" value="HTH_TetR"/>
</dbReference>
<keyword evidence="2 4" id="KW-0238">DNA-binding</keyword>
<dbReference type="RefSeq" id="WP_189612147.1">
    <property type="nucleotide sequence ID" value="NZ_BMXR01000012.1"/>
</dbReference>
<dbReference type="Pfam" id="PF00440">
    <property type="entry name" value="TetR_N"/>
    <property type="match status" value="1"/>
</dbReference>
<reference evidence="6" key="2">
    <citation type="submission" date="2020-09" db="EMBL/GenBank/DDBJ databases">
        <authorList>
            <person name="Sun Q."/>
            <person name="Kim S."/>
        </authorList>
    </citation>
    <scope>NUCLEOTIDE SEQUENCE</scope>
    <source>
        <strain evidence="6">KCTC 22169</strain>
    </source>
</reference>
<dbReference type="Proteomes" id="UP000626148">
    <property type="component" value="Unassembled WGS sequence"/>
</dbReference>
<reference evidence="6" key="1">
    <citation type="journal article" date="2014" name="Int. J. Syst. Evol. Microbiol.">
        <title>Complete genome sequence of Corynebacterium casei LMG S-19264T (=DSM 44701T), isolated from a smear-ripened cheese.</title>
        <authorList>
            <consortium name="US DOE Joint Genome Institute (JGI-PGF)"/>
            <person name="Walter F."/>
            <person name="Albersmeier A."/>
            <person name="Kalinowski J."/>
            <person name="Ruckert C."/>
        </authorList>
    </citation>
    <scope>NUCLEOTIDE SEQUENCE</scope>
    <source>
        <strain evidence="6">KCTC 22169</strain>
    </source>
</reference>
<proteinExistence type="predicted"/>
<evidence type="ECO:0000259" key="5">
    <source>
        <dbReference type="PROSITE" id="PS50977"/>
    </source>
</evidence>
<evidence type="ECO:0000256" key="1">
    <source>
        <dbReference type="ARBA" id="ARBA00023015"/>
    </source>
</evidence>
<dbReference type="PRINTS" id="PR00455">
    <property type="entry name" value="HTHTETR"/>
</dbReference>
<dbReference type="SUPFAM" id="SSF46689">
    <property type="entry name" value="Homeodomain-like"/>
    <property type="match status" value="1"/>
</dbReference>
<evidence type="ECO:0000313" key="7">
    <source>
        <dbReference type="Proteomes" id="UP000626148"/>
    </source>
</evidence>
<keyword evidence="7" id="KW-1185">Reference proteome</keyword>